<dbReference type="FunFam" id="3.30.565.10:FF:000006">
    <property type="entry name" value="Sensor histidine kinase WalK"/>
    <property type="match status" value="1"/>
</dbReference>
<feature type="domain" description="Histidine kinase" evidence="9">
    <location>
        <begin position="953"/>
        <end position="1172"/>
    </location>
</feature>
<comment type="catalytic activity">
    <reaction evidence="1">
        <text>ATP + protein L-histidine = ADP + protein N-phospho-L-histidine.</text>
        <dbReference type="EC" id="2.7.13.3"/>
    </reaction>
</comment>
<evidence type="ECO:0000256" key="8">
    <source>
        <dbReference type="SAM" id="Phobius"/>
    </source>
</evidence>
<dbReference type="InterPro" id="IPR004358">
    <property type="entry name" value="Sig_transdc_His_kin-like_C"/>
</dbReference>
<dbReference type="InterPro" id="IPR036890">
    <property type="entry name" value="HATPase_C_sf"/>
</dbReference>
<dbReference type="Gene3D" id="1.10.287.130">
    <property type="match status" value="1"/>
</dbReference>
<evidence type="ECO:0000313" key="11">
    <source>
        <dbReference type="Proteomes" id="UP000064893"/>
    </source>
</evidence>
<name>A0A0S2HY05_9BACT</name>
<keyword evidence="6" id="KW-0902">Two-component regulatory system</keyword>
<dbReference type="STRING" id="1307839.L21SP5_01326"/>
<evidence type="ECO:0000313" key="10">
    <source>
        <dbReference type="EMBL" id="ALO14977.1"/>
    </source>
</evidence>
<feature type="transmembrane region" description="Helical" evidence="8">
    <location>
        <begin position="844"/>
        <end position="865"/>
    </location>
</feature>
<dbReference type="InterPro" id="IPR036097">
    <property type="entry name" value="HisK_dim/P_sf"/>
</dbReference>
<protein>
    <recommendedName>
        <fullName evidence="2">histidine kinase</fullName>
        <ecNumber evidence="2">2.7.13.3</ecNumber>
    </recommendedName>
</protein>
<dbReference type="InterPro" id="IPR013783">
    <property type="entry name" value="Ig-like_fold"/>
</dbReference>
<dbReference type="SMART" id="SM00388">
    <property type="entry name" value="HisKA"/>
    <property type="match status" value="1"/>
</dbReference>
<dbReference type="Gene3D" id="2.130.10.10">
    <property type="entry name" value="YVTN repeat-like/Quinoprotein amine dehydrogenase"/>
    <property type="match status" value="2"/>
</dbReference>
<evidence type="ECO:0000256" key="3">
    <source>
        <dbReference type="ARBA" id="ARBA00022553"/>
    </source>
</evidence>
<evidence type="ECO:0000259" key="9">
    <source>
        <dbReference type="PROSITE" id="PS50109"/>
    </source>
</evidence>
<dbReference type="EMBL" id="CP013118">
    <property type="protein sequence ID" value="ALO14977.1"/>
    <property type="molecule type" value="Genomic_DNA"/>
</dbReference>
<dbReference type="PROSITE" id="PS50109">
    <property type="entry name" value="HIS_KIN"/>
    <property type="match status" value="1"/>
</dbReference>
<evidence type="ECO:0000256" key="6">
    <source>
        <dbReference type="ARBA" id="ARBA00023012"/>
    </source>
</evidence>
<dbReference type="PATRIC" id="fig|1307839.3.peg.1419"/>
<evidence type="ECO:0000256" key="7">
    <source>
        <dbReference type="SAM" id="Coils"/>
    </source>
</evidence>
<dbReference type="AlphaFoldDB" id="A0A0S2HY05"/>
<keyword evidence="8" id="KW-0472">Membrane</keyword>
<proteinExistence type="predicted"/>
<dbReference type="InterPro" id="IPR003661">
    <property type="entry name" value="HisK_dim/P_dom"/>
</dbReference>
<dbReference type="Pfam" id="PF02518">
    <property type="entry name" value="HATPase_c"/>
    <property type="match status" value="1"/>
</dbReference>
<dbReference type="InterPro" id="IPR005467">
    <property type="entry name" value="His_kinase_dom"/>
</dbReference>
<dbReference type="Pfam" id="PF07495">
    <property type="entry name" value="Y_Y_Y"/>
    <property type="match status" value="1"/>
</dbReference>
<keyword evidence="3" id="KW-0597">Phosphoprotein</keyword>
<dbReference type="InterPro" id="IPR050736">
    <property type="entry name" value="Sensor_HK_Regulatory"/>
</dbReference>
<dbReference type="SMART" id="SM00387">
    <property type="entry name" value="HATPase_c"/>
    <property type="match status" value="1"/>
</dbReference>
<dbReference type="PANTHER" id="PTHR43711">
    <property type="entry name" value="TWO-COMPONENT HISTIDINE KINASE"/>
    <property type="match status" value="1"/>
</dbReference>
<gene>
    <name evidence="10" type="primary">pleC_5</name>
    <name evidence="10" type="ORF">L21SP5_01326</name>
</gene>
<dbReference type="InterPro" id="IPR015943">
    <property type="entry name" value="WD40/YVTN_repeat-like_dom_sf"/>
</dbReference>
<keyword evidence="8" id="KW-1133">Transmembrane helix</keyword>
<organism evidence="10 11">
    <name type="scientific">Salinivirga cyanobacteriivorans</name>
    <dbReference type="NCBI Taxonomy" id="1307839"/>
    <lineage>
        <taxon>Bacteria</taxon>
        <taxon>Pseudomonadati</taxon>
        <taxon>Bacteroidota</taxon>
        <taxon>Bacteroidia</taxon>
        <taxon>Bacteroidales</taxon>
        <taxon>Salinivirgaceae</taxon>
        <taxon>Salinivirga</taxon>
    </lineage>
</organism>
<dbReference type="GO" id="GO:0000155">
    <property type="term" value="F:phosphorelay sensor kinase activity"/>
    <property type="evidence" value="ECO:0007669"/>
    <property type="project" value="InterPro"/>
</dbReference>
<keyword evidence="5" id="KW-0418">Kinase</keyword>
<dbReference type="Gene3D" id="3.30.565.10">
    <property type="entry name" value="Histidine kinase-like ATPase, C-terminal domain"/>
    <property type="match status" value="1"/>
</dbReference>
<keyword evidence="8" id="KW-0812">Transmembrane</keyword>
<dbReference type="PANTHER" id="PTHR43711:SF26">
    <property type="entry name" value="SENSOR HISTIDINE KINASE RCSC"/>
    <property type="match status" value="1"/>
</dbReference>
<dbReference type="KEGG" id="blq:L21SP5_01326"/>
<dbReference type="EC" id="2.7.13.3" evidence="2"/>
<accession>A0A0S2HY05</accession>
<dbReference type="Pfam" id="PF00512">
    <property type="entry name" value="HisKA"/>
    <property type="match status" value="1"/>
</dbReference>
<evidence type="ECO:0000256" key="4">
    <source>
        <dbReference type="ARBA" id="ARBA00022679"/>
    </source>
</evidence>
<dbReference type="SUPFAM" id="SSF47384">
    <property type="entry name" value="Homodimeric domain of signal transducing histidine kinase"/>
    <property type="match status" value="1"/>
</dbReference>
<dbReference type="SUPFAM" id="SSF55874">
    <property type="entry name" value="ATPase domain of HSP90 chaperone/DNA topoisomerase II/histidine kinase"/>
    <property type="match status" value="1"/>
</dbReference>
<dbReference type="Proteomes" id="UP000064893">
    <property type="component" value="Chromosome"/>
</dbReference>
<evidence type="ECO:0000256" key="2">
    <source>
        <dbReference type="ARBA" id="ARBA00012438"/>
    </source>
</evidence>
<dbReference type="InterPro" id="IPR003594">
    <property type="entry name" value="HATPase_dom"/>
</dbReference>
<reference evidence="10 11" key="1">
    <citation type="submission" date="2015-11" db="EMBL/GenBank/DDBJ databases">
        <title>Description and complete genome sequence of a novel strain predominating in hypersaline microbial mats and representing a new family of the Bacteriodetes phylum.</title>
        <authorList>
            <person name="Spring S."/>
            <person name="Bunk B."/>
            <person name="Sproer C."/>
            <person name="Klenk H.-P."/>
        </authorList>
    </citation>
    <scope>NUCLEOTIDE SEQUENCE [LARGE SCALE GENOMIC DNA]</scope>
    <source>
        <strain evidence="10 11">L21-Spi-D4</strain>
    </source>
</reference>
<keyword evidence="4 10" id="KW-0808">Transferase</keyword>
<dbReference type="PRINTS" id="PR00344">
    <property type="entry name" value="BCTRLSENSOR"/>
</dbReference>
<dbReference type="InterPro" id="IPR011123">
    <property type="entry name" value="Y_Y_Y"/>
</dbReference>
<evidence type="ECO:0000256" key="1">
    <source>
        <dbReference type="ARBA" id="ARBA00000085"/>
    </source>
</evidence>
<keyword evidence="11" id="KW-1185">Reference proteome</keyword>
<sequence>MLFLCFIYQKKTIFKTQLKPDDSHVFMTRHCRNLVLLPCHEVRSVNIELMSELFLSRKDIVRPGVKWFLFLVVSLIVAPAAMIQAQESHTYDYSGSYLIRHYTNEDYGSSSQVWSATSDERGIMFFGSNKHLMVYDGAEWVKYQARNKSIFRSLDVDSNNLVYAGSYNEFGVFLPDSVGGYRYESLSKNLPDSLQKMRDLWRTHCTSHGVYFASAKKIFRYYDGRVSIVPNSVAPLFAFNIDDVLWFVDADKGLGKIKNGHVSIIPNTEQFAERKSGIVNIIKRDKTHLWLITQYDGILLLNTKSNNISSLNIPDMLKSYLEVNEVYTAERIDENRIALGTIRGGLAIVNNEGDLLRIIDKSRGLETGSIYGLYADKFDNLWVLGANGIAQVFTGYQVHLYNENQGLDGYVTSVVQHDGNTYISTLKGLFYLPPYEFGSVKNEHNLRAIKQVKESCWSFSKINGQLFVNTSKGIYQIRGGEVRQVLKDRFVFTTKESKLFKNKVLIGLRQGMAIANYKMHSSGNISFEDFYEIEDVNSRILQMVESQPNRVWLGTHTEGLQMLTFSEQNLKTHNLVKYDSAHGLPENKNNVVPYIIQEELLVATTNGLYRPDNFITENPGDITFVYDTVFNPVLGPSPAEIGLIIPVNDTTYIVDSRKPGFLYLGNKTRRFDTAPFSRIRKEIANILYDADHKLINVCTPDAVYIFPLNMEQDFKQQFRPRIRTVTVGHDSLIFKGNYTYKGSAMRIFEQQTNDFVPEIDYNHNSLIIDYAPVFYTETQQIEYQYKMEGFDETYRPWVKKTEAIYTNLPEGTYVFKVRAKNIYGVVSSEATYKFQIKPPWYRTVLAYLLYAFAAILIFVLIMRLYTYALKKQNRRLEQMVKERTKALKERTDMVVKQRDEIEQQKEEIRVQKDELEVHKNHLEQLVEHRTAELKRAKEKAEESDNLKSSFLANMSHEIRTPLNAIVGYADLITDENSQQQRSHFMEMIMVNVANLLSLIDNIIDLSRLETARVEPELQLVDPEDLLKTVYRGYLDRFKEKGIAFDIEKDTSEKIEINTDPNRVKQVFMHLVDNALKYTENGKVILGVAKNNPKNTQRILFYVADTGIGMSKEGIELVFKRFTKLENDRKKVYRGAGIGLALSQKIVHLLGGKIWIESAEREGTTIYFTLPEN</sequence>
<dbReference type="Gene3D" id="2.60.40.10">
    <property type="entry name" value="Immunoglobulins"/>
    <property type="match status" value="1"/>
</dbReference>
<keyword evidence="7" id="KW-0175">Coiled coil</keyword>
<feature type="coiled-coil region" evidence="7">
    <location>
        <begin position="869"/>
        <end position="939"/>
    </location>
</feature>
<evidence type="ECO:0000256" key="5">
    <source>
        <dbReference type="ARBA" id="ARBA00022777"/>
    </source>
</evidence>
<dbReference type="CDD" id="cd00082">
    <property type="entry name" value="HisKA"/>
    <property type="match status" value="1"/>
</dbReference>